<reference evidence="4 5" key="1">
    <citation type="submission" date="2020-01" db="EMBL/GenBank/DDBJ databases">
        <authorList>
            <consortium name="DOE Joint Genome Institute"/>
            <person name="Haridas S."/>
            <person name="Albert R."/>
            <person name="Binder M."/>
            <person name="Bloem J."/>
            <person name="Labutti K."/>
            <person name="Salamov A."/>
            <person name="Andreopoulos B."/>
            <person name="Baker S.E."/>
            <person name="Barry K."/>
            <person name="Bills G."/>
            <person name="Bluhm B.H."/>
            <person name="Cannon C."/>
            <person name="Castanera R."/>
            <person name="Culley D.E."/>
            <person name="Daum C."/>
            <person name="Ezra D."/>
            <person name="Gonzalez J.B."/>
            <person name="Henrissat B."/>
            <person name="Kuo A."/>
            <person name="Liang C."/>
            <person name="Lipzen A."/>
            <person name="Lutzoni F."/>
            <person name="Magnuson J."/>
            <person name="Mondo S."/>
            <person name="Nolan M."/>
            <person name="Ohm R."/>
            <person name="Pangilinan J."/>
            <person name="Park H.-J.H."/>
            <person name="Ramirez L."/>
            <person name="Alfaro M."/>
            <person name="Sun H."/>
            <person name="Tritt A."/>
            <person name="Yoshinaga Y."/>
            <person name="Zwiers L.-H.L."/>
            <person name="Turgeon B.G."/>
            <person name="Goodwin S.B."/>
            <person name="Spatafora J.W."/>
            <person name="Crous P.W."/>
            <person name="Grigoriev I.V."/>
        </authorList>
    </citation>
    <scope>NUCLEOTIDE SEQUENCE [LARGE SCALE GENOMIC DNA]</scope>
    <source>
        <strain evidence="4 5">CBS 611.86</strain>
    </source>
</reference>
<dbReference type="Gene3D" id="2.60.40.1970">
    <property type="entry name" value="YEATS domain"/>
    <property type="match status" value="1"/>
</dbReference>
<gene>
    <name evidence="4" type="ORF">BDV95DRAFT_507133</name>
</gene>
<evidence type="ECO:0000313" key="4">
    <source>
        <dbReference type="EMBL" id="KAF2865515.1"/>
    </source>
</evidence>
<dbReference type="InterPro" id="IPR038336">
    <property type="entry name" value="NET_sf"/>
</dbReference>
<protein>
    <submittedName>
        <fullName evidence="4">Yeats family-domain-containing protein</fullName>
    </submittedName>
</protein>
<dbReference type="EMBL" id="JAADJZ010000033">
    <property type="protein sequence ID" value="KAF2865515.1"/>
    <property type="molecule type" value="Genomic_DNA"/>
</dbReference>
<feature type="domain" description="YEATS" evidence="3">
    <location>
        <begin position="13"/>
        <end position="148"/>
    </location>
</feature>
<keyword evidence="1 2" id="KW-0539">Nucleus</keyword>
<evidence type="ECO:0000313" key="5">
    <source>
        <dbReference type="Proteomes" id="UP000481861"/>
    </source>
</evidence>
<dbReference type="GO" id="GO:0006355">
    <property type="term" value="P:regulation of DNA-templated transcription"/>
    <property type="evidence" value="ECO:0007669"/>
    <property type="project" value="InterPro"/>
</dbReference>
<dbReference type="CDD" id="cd16905">
    <property type="entry name" value="YEATS_Taf14_like"/>
    <property type="match status" value="1"/>
</dbReference>
<dbReference type="InterPro" id="IPR055129">
    <property type="entry name" value="YEATS_dom"/>
</dbReference>
<dbReference type="InterPro" id="IPR016665">
    <property type="entry name" value="Sas5/TAF14"/>
</dbReference>
<evidence type="ECO:0000259" key="3">
    <source>
        <dbReference type="PROSITE" id="PS51037"/>
    </source>
</evidence>
<keyword evidence="5" id="KW-1185">Reference proteome</keyword>
<sequence length="242" mass="27565">MSVARVQCAPRDALTAPQIKRQVKIITTQKPISEPSPVDGYPMRAWSIELWLLDDAGNEVSPNMFEKAVYNLHPSFDKNKQTFKKPPFRIEEKGWGEFDMTIVLTTMHKGGEHTMEHDLNFQSERYEAKHTVTFRNPKPELVALLSESGPAGEQNGVRGKVDAAKKKNRRDKNVDMEKLAEGLQKLTEDDLLHVVTLVHDNKSTETYTKNDVENGEFHVDLYTLPDSLVKQLWDFTSAKLDT</sequence>
<dbReference type="InterPro" id="IPR005033">
    <property type="entry name" value="YEATS"/>
</dbReference>
<dbReference type="PANTHER" id="PTHR23195">
    <property type="entry name" value="YEATS DOMAIN"/>
    <property type="match status" value="1"/>
</dbReference>
<comment type="subcellular location">
    <subcellularLocation>
        <location evidence="2">Nucleus</location>
    </subcellularLocation>
</comment>
<dbReference type="InterPro" id="IPR027353">
    <property type="entry name" value="NET_dom"/>
</dbReference>
<dbReference type="GO" id="GO:0005634">
    <property type="term" value="C:nucleus"/>
    <property type="evidence" value="ECO:0007669"/>
    <property type="project" value="UniProtKB-SubCell"/>
</dbReference>
<dbReference type="InterPro" id="IPR038704">
    <property type="entry name" value="YEAST_sf"/>
</dbReference>
<dbReference type="Pfam" id="PF17035">
    <property type="entry name" value="BET"/>
    <property type="match status" value="1"/>
</dbReference>
<dbReference type="PIRSF" id="PIRSF016551">
    <property type="entry name" value="SAS5/TFIID_14"/>
    <property type="match status" value="1"/>
</dbReference>
<comment type="caution">
    <text evidence="4">The sequence shown here is derived from an EMBL/GenBank/DDBJ whole genome shotgun (WGS) entry which is preliminary data.</text>
</comment>
<dbReference type="Pfam" id="PF03366">
    <property type="entry name" value="YEATS"/>
    <property type="match status" value="1"/>
</dbReference>
<proteinExistence type="predicted"/>
<dbReference type="Proteomes" id="UP000481861">
    <property type="component" value="Unassembled WGS sequence"/>
</dbReference>
<organism evidence="4 5">
    <name type="scientific">Massariosphaeria phaeospora</name>
    <dbReference type="NCBI Taxonomy" id="100035"/>
    <lineage>
        <taxon>Eukaryota</taxon>
        <taxon>Fungi</taxon>
        <taxon>Dikarya</taxon>
        <taxon>Ascomycota</taxon>
        <taxon>Pezizomycotina</taxon>
        <taxon>Dothideomycetes</taxon>
        <taxon>Pleosporomycetidae</taxon>
        <taxon>Pleosporales</taxon>
        <taxon>Pleosporales incertae sedis</taxon>
        <taxon>Massariosphaeria</taxon>
    </lineage>
</organism>
<dbReference type="PROSITE" id="PS51037">
    <property type="entry name" value="YEATS"/>
    <property type="match status" value="1"/>
</dbReference>
<dbReference type="AlphaFoldDB" id="A0A7C8M2D4"/>
<evidence type="ECO:0000256" key="2">
    <source>
        <dbReference type="PROSITE-ProRule" id="PRU00376"/>
    </source>
</evidence>
<dbReference type="Gene3D" id="1.20.1270.220">
    <property type="match status" value="1"/>
</dbReference>
<accession>A0A7C8M2D4</accession>
<evidence type="ECO:0000256" key="1">
    <source>
        <dbReference type="ARBA" id="ARBA00023242"/>
    </source>
</evidence>
<dbReference type="OrthoDB" id="1741717at2759"/>
<dbReference type="GO" id="GO:0000785">
    <property type="term" value="C:chromatin"/>
    <property type="evidence" value="ECO:0007669"/>
    <property type="project" value="UniProtKB-ARBA"/>
</dbReference>
<name>A0A7C8M2D4_9PLEO</name>